<dbReference type="SMART" id="SM00954">
    <property type="entry name" value="RelA_SpoT"/>
    <property type="match status" value="1"/>
</dbReference>
<proteinExistence type="inferred from homology"/>
<dbReference type="GO" id="GO:0015949">
    <property type="term" value="P:nucleobase-containing small molecule interconversion"/>
    <property type="evidence" value="ECO:0007669"/>
    <property type="project" value="UniProtKB-ARBA"/>
</dbReference>
<dbReference type="Pfam" id="PF04607">
    <property type="entry name" value="RelA_SpoT"/>
    <property type="match status" value="1"/>
</dbReference>
<dbReference type="Gene3D" id="3.10.20.30">
    <property type="match status" value="1"/>
</dbReference>
<dbReference type="InterPro" id="IPR002912">
    <property type="entry name" value="ACT_dom"/>
</dbReference>
<dbReference type="KEGG" id="cbd:CBUD_1462"/>
<dbReference type="EMBL" id="CP000733">
    <property type="protein sequence ID" value="ABS76992.1"/>
    <property type="molecule type" value="Genomic_DNA"/>
</dbReference>
<feature type="domain" description="TGS" evidence="9">
    <location>
        <begin position="386"/>
        <end position="447"/>
    </location>
</feature>
<dbReference type="RefSeq" id="WP_011997094.1">
    <property type="nucleotide sequence ID" value="NC_009727.1"/>
</dbReference>
<keyword evidence="7" id="KW-0175">Coiled coil</keyword>
<dbReference type="GO" id="GO:0042594">
    <property type="term" value="P:response to starvation"/>
    <property type="evidence" value="ECO:0007669"/>
    <property type="project" value="TreeGrafter"/>
</dbReference>
<dbReference type="SUPFAM" id="SSF109604">
    <property type="entry name" value="HD-domain/PDEase-like"/>
    <property type="match status" value="1"/>
</dbReference>
<feature type="coiled-coil region" evidence="7">
    <location>
        <begin position="659"/>
        <end position="704"/>
    </location>
</feature>
<evidence type="ECO:0000259" key="8">
    <source>
        <dbReference type="PROSITE" id="PS51671"/>
    </source>
</evidence>
<comment type="function">
    <text evidence="6">In eubacteria ppGpp (guanosine 3'-diphosphate 5'-diphosphate) is a mediator of the stringent response that coordinates a variety of cellular activities in response to changes in nutritional abundance.</text>
</comment>
<dbReference type="SUPFAM" id="SSF81271">
    <property type="entry name" value="TGS-like"/>
    <property type="match status" value="1"/>
</dbReference>
<dbReference type="InterPro" id="IPR007685">
    <property type="entry name" value="RelA_SpoT"/>
</dbReference>
<dbReference type="Gene3D" id="3.30.460.10">
    <property type="entry name" value="Beta Polymerase, domain 2"/>
    <property type="match status" value="1"/>
</dbReference>
<dbReference type="InterPro" id="IPR004811">
    <property type="entry name" value="RelA/Spo_fam"/>
</dbReference>
<protein>
    <recommendedName>
        <fullName evidence="1">GTP pyrophosphokinase</fullName>
    </recommendedName>
    <alternativeName>
        <fullName evidence="4">(p)ppGpp synthase</fullName>
    </alternativeName>
    <alternativeName>
        <fullName evidence="3">ATP:GTP 3'-pyrophosphotransferase</fullName>
    </alternativeName>
    <alternativeName>
        <fullName evidence="5">ppGpp synthase I</fullName>
    </alternativeName>
</protein>
<dbReference type="Proteomes" id="UP000008555">
    <property type="component" value="Chromosome"/>
</dbReference>
<dbReference type="CDD" id="cd01668">
    <property type="entry name" value="TGS_RSH"/>
    <property type="match status" value="1"/>
</dbReference>
<evidence type="ECO:0000256" key="4">
    <source>
        <dbReference type="ARBA" id="ARBA00032407"/>
    </source>
</evidence>
<dbReference type="InterPro" id="IPR045865">
    <property type="entry name" value="ACT-like_dom_sf"/>
</dbReference>
<dbReference type="Pfam" id="PF13328">
    <property type="entry name" value="HD_4"/>
    <property type="match status" value="1"/>
</dbReference>
<evidence type="ECO:0000256" key="5">
    <source>
        <dbReference type="ARBA" id="ARBA00033308"/>
    </source>
</evidence>
<dbReference type="Pfam" id="PF19296">
    <property type="entry name" value="RelA_AH_RIS"/>
    <property type="match status" value="1"/>
</dbReference>
<dbReference type="Pfam" id="PF13291">
    <property type="entry name" value="ACT_4"/>
    <property type="match status" value="1"/>
</dbReference>
<accession>A9KGG7</accession>
<dbReference type="PANTHER" id="PTHR21262:SF31">
    <property type="entry name" value="GTP PYROPHOSPHOKINASE"/>
    <property type="match status" value="1"/>
</dbReference>
<evidence type="ECO:0000313" key="10">
    <source>
        <dbReference type="EMBL" id="ABS76992.1"/>
    </source>
</evidence>
<dbReference type="PROSITE" id="PS51671">
    <property type="entry name" value="ACT"/>
    <property type="match status" value="1"/>
</dbReference>
<dbReference type="NCBIfam" id="TIGR00691">
    <property type="entry name" value="spoT_relA"/>
    <property type="match status" value="1"/>
</dbReference>
<dbReference type="GO" id="GO:0005886">
    <property type="term" value="C:plasma membrane"/>
    <property type="evidence" value="ECO:0007669"/>
    <property type="project" value="TreeGrafter"/>
</dbReference>
<sequence length="714" mass="81491">MLEKAEEWLATTEPQQDTDLLKRASVLAEKLASTYETPAHEVLIEKGLAIASLLQPLHCDSETLAAALLYPTVTQSGISQEALTDQIGKSVAKLLMGTKRMETIDDMLIRSSGFSQQQNFVDNLRKMLLAMVDDVRIVLIKLSERLTTLRYSRHQPISEQKDIAQKIMDLYAPLANRLGVGQFKWQMEDWAFRYLNPNEYSLISKSLNMRRVEREKYIEKLIEYLEGIFHGSDIEKYNISGRAKHIYSIFRKIQRKQVDFSEIYDTSAVRILVSSLEDCYTALSIVHALWEPIAKEFDDYIAKPKDNGYRSIHTAVIGPEGHNVEIQIRTYGMHEEAELGVAAHWKYKEGKKVASDYEEKINWLREVMDWQKEVSPDVKWRQIFEDHIYVFTPNGDVIDLEAGATPLDFAYRIHTEIGHRCRGARVNGKMVPLTRTLKTGDCVEILMAKESNPSRDWLTLGYLKTRQAQNKVRHWFHKKDREKQAAVGESIWEKTYPKAGLLKNDLNQIYSAFNFSSVTDLLAAIGSGDIGIQTILNRLRALKIGDEKTPLESPVREVASASPKAGAFISIEGIGNLLTQLARCCQPIPGDPIIGYITKGRGITIHHQACVNIQQAIKYRPQRVTAVQWGDSFPQQYPVDIDIVAHDRAGVIRYISNCIADEKVAILGLNSRVDKLENRYYIHLTIEIKNLEALEKIIKRLQQLPDILFLKRRR</sequence>
<evidence type="ECO:0000256" key="3">
    <source>
        <dbReference type="ARBA" id="ARBA00029754"/>
    </source>
</evidence>
<dbReference type="AlphaFoldDB" id="A9KGG7"/>
<name>A9KGG7_COXBN</name>
<feature type="domain" description="ACT" evidence="8">
    <location>
        <begin position="640"/>
        <end position="714"/>
    </location>
</feature>
<organism evidence="10 11">
    <name type="scientific">Coxiella burnetii (strain Dugway 5J108-111)</name>
    <dbReference type="NCBI Taxonomy" id="434922"/>
    <lineage>
        <taxon>Bacteria</taxon>
        <taxon>Pseudomonadati</taxon>
        <taxon>Pseudomonadota</taxon>
        <taxon>Gammaproteobacteria</taxon>
        <taxon>Legionellales</taxon>
        <taxon>Coxiellaceae</taxon>
        <taxon>Coxiella</taxon>
    </lineage>
</organism>
<dbReference type="Pfam" id="PF02824">
    <property type="entry name" value="TGS"/>
    <property type="match status" value="1"/>
</dbReference>
<evidence type="ECO:0000256" key="1">
    <source>
        <dbReference type="ARBA" id="ARBA00019852"/>
    </source>
</evidence>
<reference evidence="10 11" key="1">
    <citation type="journal article" date="2009" name="Infect. Immun.">
        <title>Comparative genomics reveal extensive transposon-mediated genomic plasticity and diversity among potential effector proteins within the genus Coxiella.</title>
        <authorList>
            <person name="Beare P.A."/>
            <person name="Unsworth N."/>
            <person name="Andoh M."/>
            <person name="Voth D.E."/>
            <person name="Omsland A."/>
            <person name="Gilk S.D."/>
            <person name="Williams K.P."/>
            <person name="Sobral B.W."/>
            <person name="Kupko J.J.III."/>
            <person name="Porcella S.F."/>
            <person name="Samuel J.E."/>
            <person name="Heinzen R.A."/>
        </authorList>
    </citation>
    <scope>NUCLEOTIDE SEQUENCE [LARGE SCALE GENOMIC DNA]</scope>
    <source>
        <strain evidence="10 11">Dugway 5J108-111</strain>
    </source>
</reference>
<dbReference type="PANTHER" id="PTHR21262">
    <property type="entry name" value="GUANOSINE-3',5'-BIS DIPHOSPHATE 3'-PYROPHOSPHOHYDROLASE"/>
    <property type="match status" value="1"/>
</dbReference>
<evidence type="ECO:0000313" key="11">
    <source>
        <dbReference type="Proteomes" id="UP000008555"/>
    </source>
</evidence>
<dbReference type="GO" id="GO:0008728">
    <property type="term" value="F:GTP diphosphokinase activity"/>
    <property type="evidence" value="ECO:0007669"/>
    <property type="project" value="TreeGrafter"/>
</dbReference>
<dbReference type="FunFam" id="3.10.20.30:FF:000002">
    <property type="entry name" value="GTP pyrophosphokinase (RelA/SpoT)"/>
    <property type="match status" value="1"/>
</dbReference>
<dbReference type="PROSITE" id="PS51880">
    <property type="entry name" value="TGS"/>
    <property type="match status" value="1"/>
</dbReference>
<dbReference type="InterPro" id="IPR004095">
    <property type="entry name" value="TGS"/>
</dbReference>
<dbReference type="InterPro" id="IPR043519">
    <property type="entry name" value="NT_sf"/>
</dbReference>
<evidence type="ECO:0000256" key="7">
    <source>
        <dbReference type="SAM" id="Coils"/>
    </source>
</evidence>
<dbReference type="HOGENOM" id="CLU_012300_3_0_6"/>
<comment type="pathway">
    <text evidence="2">Purine metabolism.</text>
</comment>
<evidence type="ECO:0000256" key="2">
    <source>
        <dbReference type="ARBA" id="ARBA00025704"/>
    </source>
</evidence>
<dbReference type="InterPro" id="IPR012675">
    <property type="entry name" value="Beta-grasp_dom_sf"/>
</dbReference>
<dbReference type="CDD" id="cd05399">
    <property type="entry name" value="NT_Rel-Spo_like"/>
    <property type="match status" value="1"/>
</dbReference>
<dbReference type="InterPro" id="IPR045600">
    <property type="entry name" value="RelA/SpoT_AH_RIS"/>
</dbReference>
<dbReference type="InterPro" id="IPR033655">
    <property type="entry name" value="TGS_RelA/SpoT"/>
</dbReference>
<dbReference type="SUPFAM" id="SSF81301">
    <property type="entry name" value="Nucleotidyltransferase"/>
    <property type="match status" value="1"/>
</dbReference>
<evidence type="ECO:0000259" key="9">
    <source>
        <dbReference type="PROSITE" id="PS51880"/>
    </source>
</evidence>
<dbReference type="Gene3D" id="3.30.70.260">
    <property type="match status" value="1"/>
</dbReference>
<gene>
    <name evidence="10" type="ordered locus">CBUD_1462</name>
</gene>
<dbReference type="Gene3D" id="1.10.3210.10">
    <property type="entry name" value="Hypothetical protein af1432"/>
    <property type="match status" value="1"/>
</dbReference>
<keyword evidence="10" id="KW-0808">Transferase</keyword>
<comment type="similarity">
    <text evidence="6">Belongs to the relA/spoT family.</text>
</comment>
<evidence type="ECO:0000256" key="6">
    <source>
        <dbReference type="RuleBase" id="RU003847"/>
    </source>
</evidence>
<dbReference type="InterPro" id="IPR012676">
    <property type="entry name" value="TGS-like"/>
</dbReference>
<dbReference type="FunFam" id="3.30.460.10:FF:000001">
    <property type="entry name" value="GTP pyrophosphokinase RelA"/>
    <property type="match status" value="1"/>
</dbReference>
<dbReference type="SUPFAM" id="SSF55021">
    <property type="entry name" value="ACT-like"/>
    <property type="match status" value="1"/>
</dbReference>
<dbReference type="GO" id="GO:0015969">
    <property type="term" value="P:guanosine tetraphosphate metabolic process"/>
    <property type="evidence" value="ECO:0007669"/>
    <property type="project" value="InterPro"/>
</dbReference>
<dbReference type="CDD" id="cd04876">
    <property type="entry name" value="ACT_RelA-SpoT"/>
    <property type="match status" value="1"/>
</dbReference>
<dbReference type="GO" id="GO:0008893">
    <property type="term" value="F:guanosine-3',5'-bis(diphosphate) 3'-diphosphatase activity"/>
    <property type="evidence" value="ECO:0007669"/>
    <property type="project" value="TreeGrafter"/>
</dbReference>